<accession>A0ABP8H077</accession>
<name>A0ABP8H077_9BACT</name>
<dbReference type="InterPro" id="IPR013320">
    <property type="entry name" value="ConA-like_dom_sf"/>
</dbReference>
<dbReference type="RefSeq" id="WP_345256068.1">
    <property type="nucleotide sequence ID" value="NZ_BAABGY010000007.1"/>
</dbReference>
<organism evidence="1 2">
    <name type="scientific">Flaviaesturariibacter amylovorans</name>
    <dbReference type="NCBI Taxonomy" id="1084520"/>
    <lineage>
        <taxon>Bacteria</taxon>
        <taxon>Pseudomonadati</taxon>
        <taxon>Bacteroidota</taxon>
        <taxon>Chitinophagia</taxon>
        <taxon>Chitinophagales</taxon>
        <taxon>Chitinophagaceae</taxon>
        <taxon>Flaviaestuariibacter</taxon>
    </lineage>
</organism>
<dbReference type="Gene3D" id="2.60.120.200">
    <property type="match status" value="1"/>
</dbReference>
<evidence type="ECO:0000313" key="2">
    <source>
        <dbReference type="Proteomes" id="UP001501725"/>
    </source>
</evidence>
<evidence type="ECO:0008006" key="3">
    <source>
        <dbReference type="Google" id="ProtNLM"/>
    </source>
</evidence>
<dbReference type="SUPFAM" id="SSF49899">
    <property type="entry name" value="Concanavalin A-like lectins/glucanases"/>
    <property type="match status" value="1"/>
</dbReference>
<dbReference type="EMBL" id="BAABGY010000007">
    <property type="protein sequence ID" value="GAA4332340.1"/>
    <property type="molecule type" value="Genomic_DNA"/>
</dbReference>
<proteinExistence type="predicted"/>
<protein>
    <recommendedName>
        <fullName evidence="3">LamG domain-containing protein</fullName>
    </recommendedName>
</protein>
<keyword evidence="2" id="KW-1185">Reference proteome</keyword>
<comment type="caution">
    <text evidence="1">The sequence shown here is derived from an EMBL/GenBank/DDBJ whole genome shotgun (WGS) entry which is preliminary data.</text>
</comment>
<reference evidence="2" key="1">
    <citation type="journal article" date="2019" name="Int. J. Syst. Evol. Microbiol.">
        <title>The Global Catalogue of Microorganisms (GCM) 10K type strain sequencing project: providing services to taxonomists for standard genome sequencing and annotation.</title>
        <authorList>
            <consortium name="The Broad Institute Genomics Platform"/>
            <consortium name="The Broad Institute Genome Sequencing Center for Infectious Disease"/>
            <person name="Wu L."/>
            <person name="Ma J."/>
        </authorList>
    </citation>
    <scope>NUCLEOTIDE SEQUENCE [LARGE SCALE GENOMIC DNA]</scope>
    <source>
        <strain evidence="2">JCM 17919</strain>
    </source>
</reference>
<dbReference type="Proteomes" id="UP001501725">
    <property type="component" value="Unassembled WGS sequence"/>
</dbReference>
<evidence type="ECO:0000313" key="1">
    <source>
        <dbReference type="EMBL" id="GAA4332340.1"/>
    </source>
</evidence>
<gene>
    <name evidence="1" type="ORF">GCM10023184_24880</name>
</gene>
<sequence length="315" mass="34696">MMHNMLTQFKSARWVLLAAIPLASSCHKKYDAGEYAPLYVLNGYSSVSEIAPDNLIAHWDFENDLVENVSGTAAAGTNTGFADGYVGKALQGSANGFAVADISSQIAKVNGSFSVSLWTYYPRTTGTDDNWVNIVAITNPAHYQSWNAPFCGNFNFLKYPGSDRTNGAPSHFGYHVRSVSGTGNWWDGPEHWFNNLWTASVYDNWVNWTFTYDAGNKRFNIYKDGAQWKSDGWLDPAGGNTYPQVLGNFSNLQFNDPPTKIIFGGNTDTGVTSDLTWGKSNKGYDGKLDEVRIYNTALTQPQIQAMIGLQGKGKL</sequence>